<protein>
    <submittedName>
        <fullName evidence="2">Uncharacterized protein</fullName>
    </submittedName>
</protein>
<dbReference type="EMBL" id="JANBQF010000170">
    <property type="protein sequence ID" value="KAJ2004187.1"/>
    <property type="molecule type" value="Genomic_DNA"/>
</dbReference>
<dbReference type="AlphaFoldDB" id="A0A9W8BG37"/>
<feature type="region of interest" description="Disordered" evidence="1">
    <location>
        <begin position="275"/>
        <end position="321"/>
    </location>
</feature>
<dbReference type="Proteomes" id="UP001150907">
    <property type="component" value="Unassembled WGS sequence"/>
</dbReference>
<evidence type="ECO:0000313" key="2">
    <source>
        <dbReference type="EMBL" id="KAJ2004187.1"/>
    </source>
</evidence>
<evidence type="ECO:0000256" key="1">
    <source>
        <dbReference type="SAM" id="MobiDB-lite"/>
    </source>
</evidence>
<comment type="caution">
    <text evidence="2">The sequence shown here is derived from an EMBL/GenBank/DDBJ whole genome shotgun (WGS) entry which is preliminary data.</text>
</comment>
<proteinExistence type="predicted"/>
<dbReference type="OrthoDB" id="5592172at2759"/>
<gene>
    <name evidence="2" type="ORF">H4R26_002658</name>
</gene>
<feature type="compositionally biased region" description="Basic residues" evidence="1">
    <location>
        <begin position="102"/>
        <end position="113"/>
    </location>
</feature>
<sequence length="482" mass="51770">MSSHNSNSSSDSIDSRAPSSCTCLNVRVHAQITGSQRSSLEDIDNVLECILDSEAIQVELSALFEVKPASSIDPNISVVRCLLCKQPVLYFKTALLPSAPSTHHHHNHQHQQHGQRQLPPAHSAAYLATETKDPAAVRASKKMKEYSEPFGVLLLPAFTGGASSGARGALHVPREIQQKQSEYMQRSEAAKNERVHEYVRTQDQALERIRRRTANESGVISEIIGRVNSQSGGNGTAATLREAGGSSGLAAMLRGRAHSNVGSLPAPPIGSSSGLSASFLAHPGPVEDADSPFDLDETDSPYGDEDSVGRHRSPYGRGMQSAPAPAFMRRATDGMHTLSHQSDEFSDDVEYGESAFGNFDSGRTIHQAAADYMSLRRGAGIGGGEPSSLGHGMLPGSVPVDIPTFGGGSLLGGHSLSRREYQQRADEAAMSRRREQITRDIPSSFMPPHQLMDRIHATDTSDLLIGSKPRESHTIGRRHAPG</sequence>
<keyword evidence="3" id="KW-1185">Reference proteome</keyword>
<organism evidence="2 3">
    <name type="scientific">Coemansia thaxteri</name>
    <dbReference type="NCBI Taxonomy" id="2663907"/>
    <lineage>
        <taxon>Eukaryota</taxon>
        <taxon>Fungi</taxon>
        <taxon>Fungi incertae sedis</taxon>
        <taxon>Zoopagomycota</taxon>
        <taxon>Kickxellomycotina</taxon>
        <taxon>Kickxellomycetes</taxon>
        <taxon>Kickxellales</taxon>
        <taxon>Kickxellaceae</taxon>
        <taxon>Coemansia</taxon>
    </lineage>
</organism>
<feature type="region of interest" description="Disordered" evidence="1">
    <location>
        <begin position="100"/>
        <end position="120"/>
    </location>
</feature>
<evidence type="ECO:0000313" key="3">
    <source>
        <dbReference type="Proteomes" id="UP001150907"/>
    </source>
</evidence>
<feature type="region of interest" description="Disordered" evidence="1">
    <location>
        <begin position="427"/>
        <end position="482"/>
    </location>
</feature>
<feature type="compositionally biased region" description="Basic and acidic residues" evidence="1">
    <location>
        <begin position="427"/>
        <end position="438"/>
    </location>
</feature>
<feature type="compositionally biased region" description="Acidic residues" evidence="1">
    <location>
        <begin position="287"/>
        <end position="306"/>
    </location>
</feature>
<accession>A0A9W8BG37</accession>
<name>A0A9W8BG37_9FUNG</name>
<reference evidence="2" key="1">
    <citation type="submission" date="2022-07" db="EMBL/GenBank/DDBJ databases">
        <title>Phylogenomic reconstructions and comparative analyses of Kickxellomycotina fungi.</title>
        <authorList>
            <person name="Reynolds N.K."/>
            <person name="Stajich J.E."/>
            <person name="Barry K."/>
            <person name="Grigoriev I.V."/>
            <person name="Crous P."/>
            <person name="Smith M.E."/>
        </authorList>
    </citation>
    <scope>NUCLEOTIDE SEQUENCE</scope>
    <source>
        <strain evidence="2">IMI 214461</strain>
    </source>
</reference>